<keyword evidence="3" id="KW-1185">Reference proteome</keyword>
<dbReference type="PANTHER" id="PTHR33877">
    <property type="entry name" value="SLL1193 PROTEIN"/>
    <property type="match status" value="1"/>
</dbReference>
<protein>
    <submittedName>
        <fullName evidence="2">HNH endonuclease</fullName>
    </submittedName>
</protein>
<dbReference type="InterPro" id="IPR052892">
    <property type="entry name" value="NA-targeting_endonuclease"/>
</dbReference>
<dbReference type="GO" id="GO:0004519">
    <property type="term" value="F:endonuclease activity"/>
    <property type="evidence" value="ECO:0007669"/>
    <property type="project" value="UniProtKB-KW"/>
</dbReference>
<evidence type="ECO:0000259" key="1">
    <source>
        <dbReference type="SMART" id="SM00507"/>
    </source>
</evidence>
<gene>
    <name evidence="2" type="ORF">FVW59_17505</name>
</gene>
<dbReference type="EMBL" id="VRYZ01000009">
    <property type="protein sequence ID" value="TXS89314.1"/>
    <property type="molecule type" value="Genomic_DNA"/>
</dbReference>
<organism evidence="2 3">
    <name type="scientific">Parahaliea aestuarii</name>
    <dbReference type="NCBI Taxonomy" id="1852021"/>
    <lineage>
        <taxon>Bacteria</taxon>
        <taxon>Pseudomonadati</taxon>
        <taxon>Pseudomonadota</taxon>
        <taxon>Gammaproteobacteria</taxon>
        <taxon>Cellvibrionales</taxon>
        <taxon>Halieaceae</taxon>
        <taxon>Parahaliea</taxon>
    </lineage>
</organism>
<keyword evidence="2" id="KW-0255">Endonuclease</keyword>
<dbReference type="InterPro" id="IPR003615">
    <property type="entry name" value="HNH_nuc"/>
</dbReference>
<evidence type="ECO:0000313" key="2">
    <source>
        <dbReference type="EMBL" id="TXS89314.1"/>
    </source>
</evidence>
<dbReference type="RefSeq" id="WP_148065676.1">
    <property type="nucleotide sequence ID" value="NZ_VRYZ01000009.1"/>
</dbReference>
<reference evidence="2 3" key="1">
    <citation type="submission" date="2019-08" db="EMBL/GenBank/DDBJ databases">
        <title>Parahaliea maris sp. nov., isolated from the surface seawater.</title>
        <authorList>
            <person name="Liu Y."/>
        </authorList>
    </citation>
    <scope>NUCLEOTIDE SEQUENCE [LARGE SCALE GENOMIC DNA]</scope>
    <source>
        <strain evidence="2 3">S2-26</strain>
    </source>
</reference>
<dbReference type="PANTHER" id="PTHR33877:SF2">
    <property type="entry name" value="OS07G0170200 PROTEIN"/>
    <property type="match status" value="1"/>
</dbReference>
<sequence length="183" mass="21080">MQPILKLDLAGQPRGWITAQEAISAYARGDVVYGVGDPLPPVFGGIQRLSGQRSRIDLQPIIALQGRIVSTFSLSLCNRTLFRRDDHRCLYCGRQFSRAELTRDHVLPTSRGGLDRWENVVAACKRCNWAKDDRTPEEAHMPLLAVPFRPNIWEWHFLSKERILADQMDYLSRQFHAERDWAH</sequence>
<dbReference type="AlphaFoldDB" id="A0A5C8ZNI4"/>
<keyword evidence="2" id="KW-0378">Hydrolase</keyword>
<dbReference type="Proteomes" id="UP000321933">
    <property type="component" value="Unassembled WGS sequence"/>
</dbReference>
<dbReference type="InterPro" id="IPR029471">
    <property type="entry name" value="HNH_5"/>
</dbReference>
<name>A0A5C8ZNI4_9GAMM</name>
<dbReference type="SMART" id="SM00507">
    <property type="entry name" value="HNHc"/>
    <property type="match status" value="1"/>
</dbReference>
<keyword evidence="2" id="KW-0540">Nuclease</keyword>
<comment type="caution">
    <text evidence="2">The sequence shown here is derived from an EMBL/GenBank/DDBJ whole genome shotgun (WGS) entry which is preliminary data.</text>
</comment>
<dbReference type="Pfam" id="PF14279">
    <property type="entry name" value="HNH_5"/>
    <property type="match status" value="1"/>
</dbReference>
<dbReference type="Gene3D" id="1.10.30.50">
    <property type="match status" value="1"/>
</dbReference>
<evidence type="ECO:0000313" key="3">
    <source>
        <dbReference type="Proteomes" id="UP000321933"/>
    </source>
</evidence>
<proteinExistence type="predicted"/>
<dbReference type="CDD" id="cd00085">
    <property type="entry name" value="HNHc"/>
    <property type="match status" value="1"/>
</dbReference>
<accession>A0A5C8ZNI4</accession>
<feature type="domain" description="HNH nuclease" evidence="1">
    <location>
        <begin position="76"/>
        <end position="129"/>
    </location>
</feature>
<dbReference type="OrthoDB" id="9802901at2"/>